<gene>
    <name evidence="1" type="ORF">IZO911_LOCUS270</name>
</gene>
<organism evidence="1 2">
    <name type="scientific">Adineta steineri</name>
    <dbReference type="NCBI Taxonomy" id="433720"/>
    <lineage>
        <taxon>Eukaryota</taxon>
        <taxon>Metazoa</taxon>
        <taxon>Spiralia</taxon>
        <taxon>Gnathifera</taxon>
        <taxon>Rotifera</taxon>
        <taxon>Eurotatoria</taxon>
        <taxon>Bdelloidea</taxon>
        <taxon>Adinetida</taxon>
        <taxon>Adinetidae</taxon>
        <taxon>Adineta</taxon>
    </lineage>
</organism>
<accession>A0A813M6N9</accession>
<dbReference type="EMBL" id="CAJNOE010000001">
    <property type="protein sequence ID" value="CAF0712609.1"/>
    <property type="molecule type" value="Genomic_DNA"/>
</dbReference>
<proteinExistence type="predicted"/>
<dbReference type="AlphaFoldDB" id="A0A813M6N9"/>
<name>A0A813M6N9_9BILA</name>
<evidence type="ECO:0000313" key="1">
    <source>
        <dbReference type="EMBL" id="CAF0712609.1"/>
    </source>
</evidence>
<sequence length="174" mass="20125">MVEIFNLIDSTSPPIITINETHDDEESIKKFTKHFFNYNVFSINGTNLFGGVLVAVHKSIHTQRIVGFDNIPNLEEQKLWYDQNKDEIKDDWTPFCERLEQHIHNYKPAGTNLLFNDTSVVILEGLIDSKFNKYLGVGDAKDWLLQAMNQFQVCGLRRDDQFEAIPLLLEGDTY</sequence>
<protein>
    <submittedName>
        <fullName evidence="1">Uncharacterized protein</fullName>
    </submittedName>
</protein>
<dbReference type="Proteomes" id="UP000663860">
    <property type="component" value="Unassembled WGS sequence"/>
</dbReference>
<comment type="caution">
    <text evidence="1">The sequence shown here is derived from an EMBL/GenBank/DDBJ whole genome shotgun (WGS) entry which is preliminary data.</text>
</comment>
<reference evidence="1" key="1">
    <citation type="submission" date="2021-02" db="EMBL/GenBank/DDBJ databases">
        <authorList>
            <person name="Nowell W R."/>
        </authorList>
    </citation>
    <scope>NUCLEOTIDE SEQUENCE</scope>
</reference>
<evidence type="ECO:0000313" key="2">
    <source>
        <dbReference type="Proteomes" id="UP000663860"/>
    </source>
</evidence>